<dbReference type="SMART" id="SM00235">
    <property type="entry name" value="ZnMc"/>
    <property type="match status" value="1"/>
</dbReference>
<dbReference type="KEGG" id="bsed:DN745_10245"/>
<dbReference type="GO" id="GO:0031012">
    <property type="term" value="C:extracellular matrix"/>
    <property type="evidence" value="ECO:0007669"/>
    <property type="project" value="InterPro"/>
</dbReference>
<keyword evidence="5" id="KW-0482">Metalloprotease</keyword>
<reference evidence="6 7" key="1">
    <citation type="submission" date="2018-06" db="EMBL/GenBank/DDBJ databases">
        <title>Lujinxingia sediminis gen. nov. sp. nov., a new facultative anaerobic member of the class Deltaproteobacteria, and proposal of Lujinxingaceae fam. nov.</title>
        <authorList>
            <person name="Guo L.-Y."/>
            <person name="Li C.-M."/>
            <person name="Wang S."/>
            <person name="Du Z.-J."/>
        </authorList>
    </citation>
    <scope>NUCLEOTIDE SEQUENCE [LARGE SCALE GENOMIC DNA]</scope>
    <source>
        <strain evidence="6 7">FA350</strain>
    </source>
</reference>
<sequence>MIRQSGHLGWGVRLASVALGAAVWGAPSLGDAGTWPAEEMRAPRIAPSQRTYFEAGGLRVPVEDFPIRMVHLGEPPPGMTQAQIDAAARAATESWSQTPCSFARMDYAGQRHSIDELGPNEIPFMFTEPGGAGCLPTGSIGWTALTCGSDFPMNSVFLNVAEFVWADKAQPFDMPDADPTSEKLTVELRSVLVHEFGHVLGLLHTDDPLATMAPTYRPDGGQRSLAVDDKLGLCALYPATNPVDECRSGRDCEPQQRCDHVHLQSLDGVETDQRIALCRELRGAVGDACAPDRLICEEECVFAAQPKDYGYCTVSCEAGGCPSDYECSEGLLRPGESHCRQPRQVERSSCSSAPGAPPSPWTVWLCGAAGALWLSKRRFSRPSRTR</sequence>
<keyword evidence="3" id="KW-0378">Hydrolase</keyword>
<keyword evidence="1" id="KW-0645">Protease</keyword>
<dbReference type="SUPFAM" id="SSF55486">
    <property type="entry name" value="Metalloproteases ('zincins'), catalytic domain"/>
    <property type="match status" value="1"/>
</dbReference>
<protein>
    <submittedName>
        <fullName evidence="6">Uncharacterized protein</fullName>
    </submittedName>
</protein>
<organism evidence="6 7">
    <name type="scientific">Bradymonas sediminis</name>
    <dbReference type="NCBI Taxonomy" id="1548548"/>
    <lineage>
        <taxon>Bacteria</taxon>
        <taxon>Deltaproteobacteria</taxon>
        <taxon>Bradymonadales</taxon>
        <taxon>Bradymonadaceae</taxon>
        <taxon>Bradymonas</taxon>
    </lineage>
</organism>
<dbReference type="PANTHER" id="PTHR10201:SF323">
    <property type="entry name" value="MATRIX METALLOPROTEINASE-21"/>
    <property type="match status" value="1"/>
</dbReference>
<dbReference type="GO" id="GO:0004222">
    <property type="term" value="F:metalloendopeptidase activity"/>
    <property type="evidence" value="ECO:0007669"/>
    <property type="project" value="InterPro"/>
</dbReference>
<evidence type="ECO:0000256" key="3">
    <source>
        <dbReference type="ARBA" id="ARBA00022801"/>
    </source>
</evidence>
<dbReference type="InterPro" id="IPR024079">
    <property type="entry name" value="MetalloPept_cat_dom_sf"/>
</dbReference>
<dbReference type="AlphaFoldDB" id="A0A2Z4FL59"/>
<dbReference type="RefSeq" id="WP_111334571.1">
    <property type="nucleotide sequence ID" value="NZ_CP030032.1"/>
</dbReference>
<dbReference type="GO" id="GO:0008270">
    <property type="term" value="F:zinc ion binding"/>
    <property type="evidence" value="ECO:0007669"/>
    <property type="project" value="InterPro"/>
</dbReference>
<dbReference type="OrthoDB" id="5500564at2"/>
<dbReference type="Gene3D" id="3.40.390.10">
    <property type="entry name" value="Collagenase (Catalytic Domain)"/>
    <property type="match status" value="1"/>
</dbReference>
<dbReference type="PANTHER" id="PTHR10201">
    <property type="entry name" value="MATRIX METALLOPROTEINASE"/>
    <property type="match status" value="1"/>
</dbReference>
<gene>
    <name evidence="6" type="ORF">DN745_10245</name>
</gene>
<name>A0A2Z4FL59_9DELT</name>
<dbReference type="Pfam" id="PF00413">
    <property type="entry name" value="Peptidase_M10"/>
    <property type="match status" value="1"/>
</dbReference>
<dbReference type="Proteomes" id="UP000249799">
    <property type="component" value="Chromosome"/>
</dbReference>
<evidence type="ECO:0000256" key="4">
    <source>
        <dbReference type="ARBA" id="ARBA00022833"/>
    </source>
</evidence>
<proteinExistence type="predicted"/>
<keyword evidence="2" id="KW-0479">Metal-binding</keyword>
<evidence type="ECO:0000256" key="1">
    <source>
        <dbReference type="ARBA" id="ARBA00022670"/>
    </source>
</evidence>
<dbReference type="GO" id="GO:0006508">
    <property type="term" value="P:proteolysis"/>
    <property type="evidence" value="ECO:0007669"/>
    <property type="project" value="UniProtKB-KW"/>
</dbReference>
<dbReference type="InterPro" id="IPR021190">
    <property type="entry name" value="Pept_M10A"/>
</dbReference>
<evidence type="ECO:0000313" key="6">
    <source>
        <dbReference type="EMBL" id="AWV89699.1"/>
    </source>
</evidence>
<evidence type="ECO:0000256" key="2">
    <source>
        <dbReference type="ARBA" id="ARBA00022723"/>
    </source>
</evidence>
<dbReference type="InterPro" id="IPR001818">
    <property type="entry name" value="Pept_M10_metallopeptidase"/>
</dbReference>
<dbReference type="InterPro" id="IPR006026">
    <property type="entry name" value="Peptidase_Metallo"/>
</dbReference>
<dbReference type="PRINTS" id="PR00138">
    <property type="entry name" value="MATRIXIN"/>
</dbReference>
<keyword evidence="4" id="KW-0862">Zinc</keyword>
<keyword evidence="7" id="KW-1185">Reference proteome</keyword>
<evidence type="ECO:0000313" key="7">
    <source>
        <dbReference type="Proteomes" id="UP000249799"/>
    </source>
</evidence>
<accession>A0A2Z4FL59</accession>
<evidence type="ECO:0000256" key="5">
    <source>
        <dbReference type="ARBA" id="ARBA00023049"/>
    </source>
</evidence>
<dbReference type="EMBL" id="CP030032">
    <property type="protein sequence ID" value="AWV89699.1"/>
    <property type="molecule type" value="Genomic_DNA"/>
</dbReference>